<dbReference type="EMBL" id="BKCJ010000412">
    <property type="protein sequence ID" value="GEU32955.1"/>
    <property type="molecule type" value="Genomic_DNA"/>
</dbReference>
<dbReference type="SUPFAM" id="SSF90229">
    <property type="entry name" value="CCCH zinc finger"/>
    <property type="match status" value="1"/>
</dbReference>
<dbReference type="Pfam" id="PF00642">
    <property type="entry name" value="zf-CCCH"/>
    <property type="match status" value="1"/>
</dbReference>
<proteinExistence type="predicted"/>
<name>A0A6L2JAE7_TANCI</name>
<comment type="caution">
    <text evidence="6">The sequence shown here is derived from an EMBL/GenBank/DDBJ whole genome shotgun (WGS) entry which is preliminary data.</text>
</comment>
<evidence type="ECO:0000256" key="3">
    <source>
        <dbReference type="ARBA" id="ARBA00022833"/>
    </source>
</evidence>
<keyword evidence="2 4" id="KW-0863">Zinc-finger</keyword>
<evidence type="ECO:0000256" key="1">
    <source>
        <dbReference type="ARBA" id="ARBA00022723"/>
    </source>
</evidence>
<evidence type="ECO:0000256" key="4">
    <source>
        <dbReference type="PROSITE-ProRule" id="PRU00723"/>
    </source>
</evidence>
<feature type="domain" description="C3H1-type" evidence="5">
    <location>
        <begin position="105"/>
        <end position="132"/>
    </location>
</feature>
<protein>
    <submittedName>
        <fullName evidence="6">Ribonuclease H-like domain-containing protein</fullName>
    </submittedName>
</protein>
<feature type="zinc finger region" description="C3H1-type" evidence="4">
    <location>
        <begin position="105"/>
        <end position="132"/>
    </location>
</feature>
<keyword evidence="3 4" id="KW-0862">Zinc</keyword>
<evidence type="ECO:0000313" key="6">
    <source>
        <dbReference type="EMBL" id="GEU32955.1"/>
    </source>
</evidence>
<reference evidence="6" key="1">
    <citation type="journal article" date="2019" name="Sci. Rep.">
        <title>Draft genome of Tanacetum cinerariifolium, the natural source of mosquito coil.</title>
        <authorList>
            <person name="Yamashiro T."/>
            <person name="Shiraishi A."/>
            <person name="Satake H."/>
            <person name="Nakayama K."/>
        </authorList>
    </citation>
    <scope>NUCLEOTIDE SEQUENCE</scope>
</reference>
<keyword evidence="1 4" id="KW-0479">Metal-binding</keyword>
<accession>A0A6L2JAE7</accession>
<evidence type="ECO:0000256" key="2">
    <source>
        <dbReference type="ARBA" id="ARBA00022771"/>
    </source>
</evidence>
<dbReference type="GO" id="GO:0008270">
    <property type="term" value="F:zinc ion binding"/>
    <property type="evidence" value="ECO:0007669"/>
    <property type="project" value="UniProtKB-KW"/>
</dbReference>
<dbReference type="AlphaFoldDB" id="A0A6L2JAE7"/>
<dbReference type="InterPro" id="IPR036855">
    <property type="entry name" value="Znf_CCCH_sf"/>
</dbReference>
<dbReference type="PROSITE" id="PS50103">
    <property type="entry name" value="ZF_C3H1"/>
    <property type="match status" value="1"/>
</dbReference>
<evidence type="ECO:0000259" key="5">
    <source>
        <dbReference type="PROSITE" id="PS50103"/>
    </source>
</evidence>
<sequence length="351" mass="38866">MNPVNSPTRSHPFLKGFLTRLTQAGHVGNPKKRDWLKKHGGDPRVQNGYMGICYDWRAKIEAKGCSESDMSFQSVSSSLLHTSSSSPTVLVASTKPHDKVNNMSTSGFDVCRNYQRGSCSYDTRCKFVHGANDLRTPPPTTSSTAHGRVQSNSMNRPLQAVTNMAHKPDMSNTNCNSGQSVVAQCQSLQPTHMGYVYFNTSLGYYASKSVSNNDSSTTKLEHGYWGGFSVKDYQTRRLLLRCDSIGDLYPVTQQPSSSTTFALLSSSPTTGQKHLGNPSEDVLRRLESSRFISCNKTKLSALYHACQLGKHTRLQFYSSASNVTSIFDIIHFDLWTSLISSESGIKYYAIF</sequence>
<organism evidence="6">
    <name type="scientific">Tanacetum cinerariifolium</name>
    <name type="common">Dalmatian daisy</name>
    <name type="synonym">Chrysanthemum cinerariifolium</name>
    <dbReference type="NCBI Taxonomy" id="118510"/>
    <lineage>
        <taxon>Eukaryota</taxon>
        <taxon>Viridiplantae</taxon>
        <taxon>Streptophyta</taxon>
        <taxon>Embryophyta</taxon>
        <taxon>Tracheophyta</taxon>
        <taxon>Spermatophyta</taxon>
        <taxon>Magnoliopsida</taxon>
        <taxon>eudicotyledons</taxon>
        <taxon>Gunneridae</taxon>
        <taxon>Pentapetalae</taxon>
        <taxon>asterids</taxon>
        <taxon>campanulids</taxon>
        <taxon>Asterales</taxon>
        <taxon>Asteraceae</taxon>
        <taxon>Asteroideae</taxon>
        <taxon>Anthemideae</taxon>
        <taxon>Anthemidinae</taxon>
        <taxon>Tanacetum</taxon>
    </lineage>
</organism>
<dbReference type="Gene3D" id="4.10.1000.10">
    <property type="entry name" value="Zinc finger, CCCH-type"/>
    <property type="match status" value="1"/>
</dbReference>
<dbReference type="InterPro" id="IPR000571">
    <property type="entry name" value="Znf_CCCH"/>
</dbReference>
<gene>
    <name evidence="6" type="ORF">Tci_004933</name>
</gene>